<evidence type="ECO:0000313" key="2">
    <source>
        <dbReference type="Proteomes" id="UP001239111"/>
    </source>
</evidence>
<evidence type="ECO:0000313" key="1">
    <source>
        <dbReference type="EMBL" id="KAJ8684360.1"/>
    </source>
</evidence>
<organism evidence="1 2">
    <name type="scientific">Eretmocerus hayati</name>
    <dbReference type="NCBI Taxonomy" id="131215"/>
    <lineage>
        <taxon>Eukaryota</taxon>
        <taxon>Metazoa</taxon>
        <taxon>Ecdysozoa</taxon>
        <taxon>Arthropoda</taxon>
        <taxon>Hexapoda</taxon>
        <taxon>Insecta</taxon>
        <taxon>Pterygota</taxon>
        <taxon>Neoptera</taxon>
        <taxon>Endopterygota</taxon>
        <taxon>Hymenoptera</taxon>
        <taxon>Apocrita</taxon>
        <taxon>Proctotrupomorpha</taxon>
        <taxon>Chalcidoidea</taxon>
        <taxon>Aphelinidae</taxon>
        <taxon>Aphelininae</taxon>
        <taxon>Eretmocerus</taxon>
    </lineage>
</organism>
<accession>A0ACC2PRE6</accession>
<comment type="caution">
    <text evidence="1">The sequence shown here is derived from an EMBL/GenBank/DDBJ whole genome shotgun (WGS) entry which is preliminary data.</text>
</comment>
<keyword evidence="2" id="KW-1185">Reference proteome</keyword>
<protein>
    <submittedName>
        <fullName evidence="1">Uncharacterized protein</fullName>
    </submittedName>
</protein>
<reference evidence="1" key="1">
    <citation type="submission" date="2023-04" db="EMBL/GenBank/DDBJ databases">
        <title>A chromosome-level genome assembly of the parasitoid wasp Eretmocerus hayati.</title>
        <authorList>
            <person name="Zhong Y."/>
            <person name="Liu S."/>
            <person name="Liu Y."/>
        </authorList>
    </citation>
    <scope>NUCLEOTIDE SEQUENCE</scope>
    <source>
        <strain evidence="1">ZJU_SS_LIU_2023</strain>
    </source>
</reference>
<dbReference type="EMBL" id="CM056741">
    <property type="protein sequence ID" value="KAJ8684360.1"/>
    <property type="molecule type" value="Genomic_DNA"/>
</dbReference>
<name>A0ACC2PRE6_9HYME</name>
<proteinExistence type="predicted"/>
<gene>
    <name evidence="1" type="ORF">QAD02_020152</name>
</gene>
<sequence>MAIRRISIDTCILVCCIVSSTIASPIASERDHSELGTFETKLISTLDALSQKDSIKLIGDYVSIEKVNIDSEQMDQDSDETDPLLKKIDSFLRNRRLRIKLINENSTAGDLGRASQEGNVDFEMRGLIHGASEARTKLKRIILPLLLALKLKAIVVLPIILTVIGLIGIKGLGAGVLALLLSGAVALKALLTPSNPLYPARLGFAKPYEWHRSQEELIGSQPYRAWAPEIGVEPQYIPYPDIP</sequence>
<dbReference type="Proteomes" id="UP001239111">
    <property type="component" value="Chromosome 1"/>
</dbReference>